<protein>
    <submittedName>
        <fullName evidence="9">Beta-galactosidase</fullName>
    </submittedName>
</protein>
<dbReference type="Gene3D" id="3.20.20.80">
    <property type="entry name" value="Glycosidases"/>
    <property type="match status" value="1"/>
</dbReference>
<organism evidence="9 10">
    <name type="scientific">Marinilabilia salmonicolor</name>
    <dbReference type="NCBI Taxonomy" id="989"/>
    <lineage>
        <taxon>Bacteria</taxon>
        <taxon>Pseudomonadati</taxon>
        <taxon>Bacteroidota</taxon>
        <taxon>Bacteroidia</taxon>
        <taxon>Marinilabiliales</taxon>
        <taxon>Marinilabiliaceae</taxon>
        <taxon>Marinilabilia</taxon>
    </lineage>
</organism>
<dbReference type="AlphaFoldDB" id="A0A368UUJ5"/>
<dbReference type="Pfam" id="PF16355">
    <property type="entry name" value="DUF4982"/>
    <property type="match status" value="1"/>
</dbReference>
<dbReference type="InterPro" id="IPR006104">
    <property type="entry name" value="Glyco_hydro_2_N"/>
</dbReference>
<dbReference type="InterPro" id="IPR013783">
    <property type="entry name" value="Ig-like_fold"/>
</dbReference>
<dbReference type="InterPro" id="IPR006103">
    <property type="entry name" value="Glyco_hydro_2_cat"/>
</dbReference>
<dbReference type="GO" id="GO:0005975">
    <property type="term" value="P:carbohydrate metabolic process"/>
    <property type="evidence" value="ECO:0007669"/>
    <property type="project" value="InterPro"/>
</dbReference>
<dbReference type="InterPro" id="IPR006101">
    <property type="entry name" value="Glyco_hydro_2"/>
</dbReference>
<comment type="similarity">
    <text evidence="1">Belongs to the glycosyl hydrolase 2 family.</text>
</comment>
<dbReference type="SUPFAM" id="SSF51445">
    <property type="entry name" value="(Trans)glycosidases"/>
    <property type="match status" value="1"/>
</dbReference>
<dbReference type="RefSeq" id="WP_258861616.1">
    <property type="nucleotide sequence ID" value="NZ_QPIZ01000015.1"/>
</dbReference>
<keyword evidence="3" id="KW-0326">Glycosidase</keyword>
<keyword evidence="10" id="KW-1185">Reference proteome</keyword>
<dbReference type="InterPro" id="IPR008964">
    <property type="entry name" value="Invasin/intimin_cell_adhesion"/>
</dbReference>
<dbReference type="InterPro" id="IPR006102">
    <property type="entry name" value="Ig-like_GH2"/>
</dbReference>
<dbReference type="InterPro" id="IPR032311">
    <property type="entry name" value="DUF4982"/>
</dbReference>
<dbReference type="PROSITE" id="PS00608">
    <property type="entry name" value="GLYCOSYL_HYDROL_F2_2"/>
    <property type="match status" value="1"/>
</dbReference>
<dbReference type="Proteomes" id="UP000252733">
    <property type="component" value="Unassembled WGS sequence"/>
</dbReference>
<evidence type="ECO:0000256" key="3">
    <source>
        <dbReference type="ARBA" id="ARBA00023295"/>
    </source>
</evidence>
<dbReference type="PANTHER" id="PTHR42732:SF1">
    <property type="entry name" value="BETA-MANNOSIDASE"/>
    <property type="match status" value="1"/>
</dbReference>
<dbReference type="SUPFAM" id="SSF49373">
    <property type="entry name" value="Invasin/intimin cell-adhesion fragments"/>
    <property type="match status" value="1"/>
</dbReference>
<gene>
    <name evidence="9" type="ORF">DFO77_11563</name>
</gene>
<dbReference type="InterPro" id="IPR036156">
    <property type="entry name" value="Beta-gal/glucu_dom_sf"/>
</dbReference>
<dbReference type="InterPro" id="IPR017853">
    <property type="entry name" value="GH"/>
</dbReference>
<feature type="domain" description="Glycoside hydrolase family 2" evidence="8">
    <location>
        <begin position="704"/>
        <end position="805"/>
    </location>
</feature>
<evidence type="ECO:0000259" key="6">
    <source>
        <dbReference type="Pfam" id="PF02837"/>
    </source>
</evidence>
<evidence type="ECO:0000256" key="2">
    <source>
        <dbReference type="ARBA" id="ARBA00022801"/>
    </source>
</evidence>
<evidence type="ECO:0000259" key="5">
    <source>
        <dbReference type="Pfam" id="PF02836"/>
    </source>
</evidence>
<dbReference type="SUPFAM" id="SSF49785">
    <property type="entry name" value="Galactose-binding domain-like"/>
    <property type="match status" value="1"/>
</dbReference>
<sequence length="810" mass="92988">MKQLFVYLFLLVPVLCLNAQRHVEKINQGWKHTFGDIQNAQDFSFDDSGWERLNLPHDASIAGPFVKDSMNSDRKNGFLPRREGWYRKALNIDFPLENRKVFLEFEGVYRDARVYVNGREMAHQLNGYENFLVDISKVVKSGENLIAVSYDNTYKESSRWYNGEGLYRDVWLLVTNPVHVTYHGTYVTTPFVTDELARVDIRTEILNERPDSSEVTIETSVFSPSGAVVDKVIDIVPLGAGELYFARQRTKVSRPSLWDLETPHLYLVKTVLKVGGEVTDEYETSFGIRTLEFDRDLGLLLNGRKVLVKGVNIHHDLGPLGAAAFERGFERRLEGLKRLGCNAIRLAHNPHDSYILEWCDRNGMLVFDEAFDKWHDQFFGEGSEFDEHWKASLTTFIKRDRNHPSVFLWSVGNETHQQKSARYDFGVPMLKEMRAFIHDFEPTRKVTVGLHPSRKSGAYRTENYYREGPPEMEFYMDVVSTNYREEFWPVDKARYPQLMFILSEAQVGNLGNEWFNFNHHNSVGLFYWGGTDYIGESFGWPSKGWPNGIIDWNDHWKPFSYYIQSLYSEEPMVHIAGFDEDDETSQYWNEVQLRFQPMFSHWNWGGRDSVNLYTFSNCEEVELFINGKSMGVKKIPVEYYTKDITAYSAEEYDPEHPINTGPEIHKKLQWRVPFSSGEIVAVARTSGREVARHMLVTAGDPYKISLEPERDTISADGYDLSYITVKVVDQHGILVPNATNQIRFNVSGVATIAGVGNADLLSDEPFVADERRVFQGKALLILRSDGEQGEIEVKAIGKGLKSAKVVVKAE</sequence>
<evidence type="ECO:0000259" key="4">
    <source>
        <dbReference type="Pfam" id="PF00703"/>
    </source>
</evidence>
<dbReference type="PANTHER" id="PTHR42732">
    <property type="entry name" value="BETA-GALACTOSIDASE"/>
    <property type="match status" value="1"/>
</dbReference>
<dbReference type="PRINTS" id="PR00132">
    <property type="entry name" value="GLHYDRLASE2"/>
</dbReference>
<dbReference type="InterPro" id="IPR051913">
    <property type="entry name" value="GH2_Domain-Containing"/>
</dbReference>
<dbReference type="InterPro" id="IPR023232">
    <property type="entry name" value="Glyco_hydro_2_AS"/>
</dbReference>
<comment type="caution">
    <text evidence="9">The sequence shown here is derived from an EMBL/GenBank/DDBJ whole genome shotgun (WGS) entry which is preliminary data.</text>
</comment>
<feature type="domain" description="Glycosyl hydrolases family 2 sugar binding" evidence="6">
    <location>
        <begin position="83"/>
        <end position="174"/>
    </location>
</feature>
<dbReference type="Pfam" id="PF02836">
    <property type="entry name" value="Glyco_hydro_2_C"/>
    <property type="match status" value="1"/>
</dbReference>
<dbReference type="SUPFAM" id="SSF49303">
    <property type="entry name" value="beta-Galactosidase/glucuronidase domain"/>
    <property type="match status" value="1"/>
</dbReference>
<keyword evidence="2" id="KW-0378">Hydrolase</keyword>
<dbReference type="EMBL" id="QPIZ01000015">
    <property type="protein sequence ID" value="RCW32518.1"/>
    <property type="molecule type" value="Genomic_DNA"/>
</dbReference>
<evidence type="ECO:0000313" key="10">
    <source>
        <dbReference type="Proteomes" id="UP000252733"/>
    </source>
</evidence>
<feature type="domain" description="DUF4982" evidence="7">
    <location>
        <begin position="610"/>
        <end position="691"/>
    </location>
</feature>
<dbReference type="GO" id="GO:0004553">
    <property type="term" value="F:hydrolase activity, hydrolyzing O-glycosyl compounds"/>
    <property type="evidence" value="ECO:0007669"/>
    <property type="project" value="InterPro"/>
</dbReference>
<dbReference type="Pfam" id="PF02837">
    <property type="entry name" value="Glyco_hydro_2_N"/>
    <property type="match status" value="1"/>
</dbReference>
<name>A0A368UUJ5_9BACT</name>
<evidence type="ECO:0000259" key="7">
    <source>
        <dbReference type="Pfam" id="PF16355"/>
    </source>
</evidence>
<dbReference type="Pfam" id="PF00703">
    <property type="entry name" value="Glyco_hydro_2"/>
    <property type="match status" value="1"/>
</dbReference>
<feature type="domain" description="Glycoside hydrolase family 2 catalytic" evidence="5">
    <location>
        <begin position="298"/>
        <end position="448"/>
    </location>
</feature>
<evidence type="ECO:0000256" key="1">
    <source>
        <dbReference type="ARBA" id="ARBA00007401"/>
    </source>
</evidence>
<dbReference type="InterPro" id="IPR008979">
    <property type="entry name" value="Galactose-bd-like_sf"/>
</dbReference>
<dbReference type="Pfam" id="PF18565">
    <property type="entry name" value="Glyco_hydro2_C5"/>
    <property type="match status" value="1"/>
</dbReference>
<dbReference type="Gene3D" id="2.60.40.10">
    <property type="entry name" value="Immunoglobulins"/>
    <property type="match status" value="3"/>
</dbReference>
<dbReference type="Gene3D" id="2.60.120.260">
    <property type="entry name" value="Galactose-binding domain-like"/>
    <property type="match status" value="1"/>
</dbReference>
<feature type="domain" description="Glycoside hydrolase family 2 immunoglobulin-like beta-sandwich" evidence="4">
    <location>
        <begin position="184"/>
        <end position="289"/>
    </location>
</feature>
<evidence type="ECO:0000259" key="8">
    <source>
        <dbReference type="Pfam" id="PF18565"/>
    </source>
</evidence>
<evidence type="ECO:0000313" key="9">
    <source>
        <dbReference type="EMBL" id="RCW32518.1"/>
    </source>
</evidence>
<accession>A0A368UUJ5</accession>
<reference evidence="9 10" key="1">
    <citation type="submission" date="2018-07" db="EMBL/GenBank/DDBJ databases">
        <title>Freshwater and sediment microbial communities from various areas in North America, analyzing microbe dynamics in response to fracking.</title>
        <authorList>
            <person name="Lamendella R."/>
        </authorList>
    </citation>
    <scope>NUCLEOTIDE SEQUENCE [LARGE SCALE GENOMIC DNA]</scope>
    <source>
        <strain evidence="9 10">160A</strain>
    </source>
</reference>
<proteinExistence type="inferred from homology"/>
<dbReference type="InterPro" id="IPR040605">
    <property type="entry name" value="Glyco_hydro2_dom5"/>
</dbReference>